<evidence type="ECO:0008006" key="3">
    <source>
        <dbReference type="Google" id="ProtNLM"/>
    </source>
</evidence>
<dbReference type="SUPFAM" id="SSF54593">
    <property type="entry name" value="Glyoxalase/Bleomycin resistance protein/Dihydroxybiphenyl dioxygenase"/>
    <property type="match status" value="1"/>
</dbReference>
<dbReference type="InterPro" id="IPR029068">
    <property type="entry name" value="Glyas_Bleomycin-R_OHBP_Dase"/>
</dbReference>
<protein>
    <recommendedName>
        <fullName evidence="3">Glyoxalase-like domain-containing protein</fullName>
    </recommendedName>
</protein>
<evidence type="ECO:0000313" key="2">
    <source>
        <dbReference type="Proteomes" id="UP001499942"/>
    </source>
</evidence>
<gene>
    <name evidence="1" type="ORF">GCM10010393_31240</name>
</gene>
<accession>A0ABN3M736</accession>
<keyword evidence="2" id="KW-1185">Reference proteome</keyword>
<reference evidence="1 2" key="1">
    <citation type="journal article" date="2019" name="Int. J. Syst. Evol. Microbiol.">
        <title>The Global Catalogue of Microorganisms (GCM) 10K type strain sequencing project: providing services to taxonomists for standard genome sequencing and annotation.</title>
        <authorList>
            <consortium name="The Broad Institute Genomics Platform"/>
            <consortium name="The Broad Institute Genome Sequencing Center for Infectious Disease"/>
            <person name="Wu L."/>
            <person name="Ma J."/>
        </authorList>
    </citation>
    <scope>NUCLEOTIDE SEQUENCE [LARGE SCALE GENOMIC DNA]</scope>
    <source>
        <strain evidence="1 2">JCM 5062</strain>
    </source>
</reference>
<dbReference type="Proteomes" id="UP001499942">
    <property type="component" value="Unassembled WGS sequence"/>
</dbReference>
<dbReference type="Gene3D" id="3.30.720.110">
    <property type="match status" value="1"/>
</dbReference>
<proteinExistence type="predicted"/>
<organism evidence="1 2">
    <name type="scientific">Streptomyces gobitricini</name>
    <dbReference type="NCBI Taxonomy" id="68211"/>
    <lineage>
        <taxon>Bacteria</taxon>
        <taxon>Bacillati</taxon>
        <taxon>Actinomycetota</taxon>
        <taxon>Actinomycetes</taxon>
        <taxon>Kitasatosporales</taxon>
        <taxon>Streptomycetaceae</taxon>
        <taxon>Streptomyces</taxon>
    </lineage>
</organism>
<sequence length="219" mass="23821">MGDTVVLAFDPTGRLAGDALAAAGLRPGCGRCHSRCCSHGAQVVTEVADSAWGDRGGRMWDPFGNIWWVVSRIEDVAPDQVWERMLEPKYAEAMRTAPGDAGCHAEGPGFRGGECPAAHGPLALSGLVVLTASWALPAQQRDSWQTGSRPRPPVTARSFAWRPPVDSAHSETISKTDNRSVGLVRWWRTRPPLSRLSPASRRRRLLACCSVSVLERADW</sequence>
<evidence type="ECO:0000313" key="1">
    <source>
        <dbReference type="EMBL" id="GAA2496954.1"/>
    </source>
</evidence>
<name>A0ABN3M736_9ACTN</name>
<dbReference type="EMBL" id="BAAASR010000018">
    <property type="protein sequence ID" value="GAA2496954.1"/>
    <property type="molecule type" value="Genomic_DNA"/>
</dbReference>
<comment type="caution">
    <text evidence="1">The sequence shown here is derived from an EMBL/GenBank/DDBJ whole genome shotgun (WGS) entry which is preliminary data.</text>
</comment>